<dbReference type="Gene3D" id="1.20.120.1690">
    <property type="match status" value="1"/>
</dbReference>
<dbReference type="InterPro" id="IPR036465">
    <property type="entry name" value="vWFA_dom_sf"/>
</dbReference>
<dbReference type="EMBL" id="LLZH01000293">
    <property type="protein sequence ID" value="KUL27941.1"/>
    <property type="molecule type" value="Genomic_DNA"/>
</dbReference>
<dbReference type="InterPro" id="IPR041176">
    <property type="entry name" value="VWA_3_C"/>
</dbReference>
<sequence length="422" mass="44906">MSYSAEAFQNEYLAMGASEVNAIVTVTSSGGDGGGRRAVGATEVIIVDASGSMQAEGRMLAARQAAKAAVNCIDDGVRFAIIAGVSTAQQLFPDPGQLAVSSPQTRADAIRAIDRLQASGGTAMGAWLLLAAQLFEQRPGDIKHAILLTDGDNGERYGYLEGILEQIAGKFICDCRGVGTNWKVSELRKIATAMLGTVDIVARPEGLTASFEQMITGAMGKTAADVQLKVWTPVNATVRFVKQVEPQVMDLTGKRVQDGPRAGRYPLGSWGQESRDYHVCIDVPAGSSGDEMLAARISVVEDDTVHAQSLVRAVWTEDTALSTRINRQVAHYTGQAELAEVIQEGIVARDAGDERTATIKFGRAAQLAHESGNTATEDLLAKVVEIEDAATGTVRLRRKVNVADEMALDTQSTKTVRVGRSQ</sequence>
<evidence type="ECO:0000313" key="3">
    <source>
        <dbReference type="Proteomes" id="UP000053244"/>
    </source>
</evidence>
<evidence type="ECO:0000313" key="2">
    <source>
        <dbReference type="EMBL" id="KUL27941.1"/>
    </source>
</evidence>
<dbReference type="CDD" id="cd00198">
    <property type="entry name" value="vWFA"/>
    <property type="match status" value="1"/>
</dbReference>
<feature type="domain" description="VWFA" evidence="1">
    <location>
        <begin position="42"/>
        <end position="219"/>
    </location>
</feature>
<dbReference type="Pfam" id="PF13768">
    <property type="entry name" value="VWA_3"/>
    <property type="match status" value="1"/>
</dbReference>
<dbReference type="Proteomes" id="UP000053244">
    <property type="component" value="Unassembled WGS sequence"/>
</dbReference>
<comment type="caution">
    <text evidence="2">The sequence shown here is derived from an EMBL/GenBank/DDBJ whole genome shotgun (WGS) entry which is preliminary data.</text>
</comment>
<dbReference type="InterPro" id="IPR051266">
    <property type="entry name" value="CLCR"/>
</dbReference>
<dbReference type="OrthoDB" id="568872at2"/>
<proteinExistence type="predicted"/>
<reference evidence="2 3" key="1">
    <citation type="submission" date="2015-10" db="EMBL/GenBank/DDBJ databases">
        <authorList>
            <person name="Gilbert D.G."/>
        </authorList>
    </citation>
    <scope>NUCLEOTIDE SEQUENCE [LARGE SCALE GENOMIC DNA]</scope>
    <source>
        <strain evidence="2 3">NRRL B-16712</strain>
    </source>
</reference>
<gene>
    <name evidence="2" type="ORF">ADL15_33240</name>
</gene>
<dbReference type="RefSeq" id="WP_067699437.1">
    <property type="nucleotide sequence ID" value="NZ_LLZH01000293.1"/>
</dbReference>
<dbReference type="Gene3D" id="3.40.50.410">
    <property type="entry name" value="von Willebrand factor, type A domain"/>
    <property type="match status" value="1"/>
</dbReference>
<dbReference type="Pfam" id="PF18571">
    <property type="entry name" value="VWA_3_C"/>
    <property type="match status" value="1"/>
</dbReference>
<organism evidence="2 3">
    <name type="scientific">Actinoplanes awajinensis subsp. mycoplanecinus</name>
    <dbReference type="NCBI Taxonomy" id="135947"/>
    <lineage>
        <taxon>Bacteria</taxon>
        <taxon>Bacillati</taxon>
        <taxon>Actinomycetota</taxon>
        <taxon>Actinomycetes</taxon>
        <taxon>Micromonosporales</taxon>
        <taxon>Micromonosporaceae</taxon>
        <taxon>Actinoplanes</taxon>
    </lineage>
</organism>
<name>A0A117MP28_9ACTN</name>
<dbReference type="PROSITE" id="PS50234">
    <property type="entry name" value="VWFA"/>
    <property type="match status" value="1"/>
</dbReference>
<dbReference type="AlphaFoldDB" id="A0A117MP28"/>
<accession>A0A117MP28</accession>
<dbReference type="PANTHER" id="PTHR10579:SF43">
    <property type="entry name" value="ZINC FINGER (C3HC4-TYPE RING FINGER) FAMILY PROTEIN"/>
    <property type="match status" value="1"/>
</dbReference>
<dbReference type="Gene3D" id="2.60.40.3670">
    <property type="match status" value="1"/>
</dbReference>
<dbReference type="PANTHER" id="PTHR10579">
    <property type="entry name" value="CALCIUM-ACTIVATED CHLORIDE CHANNEL REGULATOR"/>
    <property type="match status" value="1"/>
</dbReference>
<dbReference type="InterPro" id="IPR002035">
    <property type="entry name" value="VWF_A"/>
</dbReference>
<evidence type="ECO:0000259" key="1">
    <source>
        <dbReference type="PROSITE" id="PS50234"/>
    </source>
</evidence>
<dbReference type="SUPFAM" id="SSF53300">
    <property type="entry name" value="vWA-like"/>
    <property type="match status" value="1"/>
</dbReference>
<dbReference type="SMART" id="SM00327">
    <property type="entry name" value="VWA"/>
    <property type="match status" value="1"/>
</dbReference>
<protein>
    <recommendedName>
        <fullName evidence="1">VWFA domain-containing protein</fullName>
    </recommendedName>
</protein>
<keyword evidence="3" id="KW-1185">Reference proteome</keyword>